<feature type="signal peptide" evidence="4">
    <location>
        <begin position="1"/>
        <end position="24"/>
    </location>
</feature>
<dbReference type="CDD" id="cd00995">
    <property type="entry name" value="PBP2_NikA_DppA_OppA_like"/>
    <property type="match status" value="1"/>
</dbReference>
<feature type="chain" id="PRO_5038633714" evidence="4">
    <location>
        <begin position="25"/>
        <end position="525"/>
    </location>
</feature>
<keyword evidence="2" id="KW-0813">Transport</keyword>
<evidence type="ECO:0000256" key="3">
    <source>
        <dbReference type="ARBA" id="ARBA00022729"/>
    </source>
</evidence>
<evidence type="ECO:0000256" key="4">
    <source>
        <dbReference type="SAM" id="SignalP"/>
    </source>
</evidence>
<dbReference type="Gene3D" id="3.10.105.10">
    <property type="entry name" value="Dipeptide-binding Protein, Domain 3"/>
    <property type="match status" value="1"/>
</dbReference>
<evidence type="ECO:0000313" key="7">
    <source>
        <dbReference type="Proteomes" id="UP000294697"/>
    </source>
</evidence>
<dbReference type="GO" id="GO:0042597">
    <property type="term" value="C:periplasmic space"/>
    <property type="evidence" value="ECO:0007669"/>
    <property type="project" value="UniProtKB-ARBA"/>
</dbReference>
<sequence>MFKTKILAIFFLLVFLLLSPVLMAEEAEYGGTLYLSNDTDWDTLDPAYASGFDAGEMAVKFYDGLVRFDFYSNKVVPALAESWEVTDNNQVFTFHLKSGVEFHDGTEFTAQDVKYTFDRLYDPEVASPGTWVFPMIKGTEAALAGESDSLSGVQVIDDYTVRFELEKPFGLFLTHLTLPYGLIVNEDLVDEHGEDFSQNPVGTGPFKFVEWEHDDKLIMEANENYWAGRPYVDRVVYRVIPQPLTDIAEFEAGNLDRTVIPNEERERWLNDEEWSDYITTIADLSTYYLALNSDFEPLDNPKVRDAIDYAIDSEAITHSLFPHYVAANDAIPEGMPGGTDVEIKGNTEKAKELLAEAGYADGFELDIWVSDGRTSVRVGGVLQALLGRVGIKVNLIKNDWSVFYNTVKNGNAPAYYLSWWADYADPYNFLNALYTTDRIPFNNEEINSILEEMVVTTDSNQRIELSKEIIRIAEEVGDPYIYLYHTSTSYVKQPWIKGDLYHQMYSADKLLTWWIDQDLKAEYQE</sequence>
<dbReference type="PIRSF" id="PIRSF002741">
    <property type="entry name" value="MppA"/>
    <property type="match status" value="1"/>
</dbReference>
<dbReference type="PANTHER" id="PTHR30290:SF9">
    <property type="entry name" value="OLIGOPEPTIDE-BINDING PROTEIN APPA"/>
    <property type="match status" value="1"/>
</dbReference>
<dbReference type="Gene3D" id="3.40.190.10">
    <property type="entry name" value="Periplasmic binding protein-like II"/>
    <property type="match status" value="1"/>
</dbReference>
<dbReference type="SUPFAM" id="SSF53850">
    <property type="entry name" value="Periplasmic binding protein-like II"/>
    <property type="match status" value="1"/>
</dbReference>
<keyword evidence="3 4" id="KW-0732">Signal</keyword>
<feature type="domain" description="Solute-binding protein family 5" evidence="5">
    <location>
        <begin position="74"/>
        <end position="438"/>
    </location>
</feature>
<name>A0A4R7ZBP0_9FIRM</name>
<comment type="caution">
    <text evidence="6">The sequence shown here is derived from an EMBL/GenBank/DDBJ whole genome shotgun (WGS) entry which is preliminary data.</text>
</comment>
<evidence type="ECO:0000313" key="6">
    <source>
        <dbReference type="EMBL" id="TDW07673.1"/>
    </source>
</evidence>
<accession>A0A4R7ZBP0</accession>
<reference evidence="6 7" key="1">
    <citation type="submission" date="2019-03" db="EMBL/GenBank/DDBJ databases">
        <title>Subsurface microbial communities from deep shales in Ohio and West Virginia, USA.</title>
        <authorList>
            <person name="Wrighton K."/>
        </authorList>
    </citation>
    <scope>NUCLEOTIDE SEQUENCE [LARGE SCALE GENOMIC DNA]</scope>
    <source>
        <strain evidence="6 7">MSL9.2</strain>
    </source>
</reference>
<dbReference type="Gene3D" id="3.90.76.10">
    <property type="entry name" value="Dipeptide-binding Protein, Domain 1"/>
    <property type="match status" value="1"/>
</dbReference>
<dbReference type="InterPro" id="IPR000914">
    <property type="entry name" value="SBP_5_dom"/>
</dbReference>
<dbReference type="InterPro" id="IPR030678">
    <property type="entry name" value="Peptide/Ni-bd"/>
</dbReference>
<gene>
    <name evidence="6" type="ORF">C8C77_101145</name>
</gene>
<dbReference type="RefSeq" id="WP_111571062.1">
    <property type="nucleotide sequence ID" value="NZ_QLME01000002.1"/>
</dbReference>
<dbReference type="Pfam" id="PF00496">
    <property type="entry name" value="SBP_bac_5"/>
    <property type="match status" value="1"/>
</dbReference>
<evidence type="ECO:0000259" key="5">
    <source>
        <dbReference type="Pfam" id="PF00496"/>
    </source>
</evidence>
<dbReference type="InterPro" id="IPR039424">
    <property type="entry name" value="SBP_5"/>
</dbReference>
<protein>
    <submittedName>
        <fullName evidence="6">Peptide/nickel transport system substrate-binding protein/oligopeptide transport system substrate-binding protein</fullName>
    </submittedName>
</protein>
<dbReference type="GO" id="GO:0043190">
    <property type="term" value="C:ATP-binding cassette (ABC) transporter complex"/>
    <property type="evidence" value="ECO:0007669"/>
    <property type="project" value="InterPro"/>
</dbReference>
<evidence type="ECO:0000256" key="1">
    <source>
        <dbReference type="ARBA" id="ARBA00005695"/>
    </source>
</evidence>
<dbReference type="EMBL" id="SODA01000001">
    <property type="protein sequence ID" value="TDW07673.1"/>
    <property type="molecule type" value="Genomic_DNA"/>
</dbReference>
<dbReference type="OrthoDB" id="239741at2"/>
<comment type="similarity">
    <text evidence="1">Belongs to the bacterial solute-binding protein 5 family.</text>
</comment>
<dbReference type="AlphaFoldDB" id="A0A4R7ZBP0"/>
<evidence type="ECO:0000256" key="2">
    <source>
        <dbReference type="ARBA" id="ARBA00022448"/>
    </source>
</evidence>
<organism evidence="6 7">
    <name type="scientific">Halanaerobium saccharolyticum</name>
    <dbReference type="NCBI Taxonomy" id="43595"/>
    <lineage>
        <taxon>Bacteria</taxon>
        <taxon>Bacillati</taxon>
        <taxon>Bacillota</taxon>
        <taxon>Clostridia</taxon>
        <taxon>Halanaerobiales</taxon>
        <taxon>Halanaerobiaceae</taxon>
        <taxon>Halanaerobium</taxon>
    </lineage>
</organism>
<dbReference type="GO" id="GO:0015833">
    <property type="term" value="P:peptide transport"/>
    <property type="evidence" value="ECO:0007669"/>
    <property type="project" value="TreeGrafter"/>
</dbReference>
<dbReference type="GO" id="GO:1904680">
    <property type="term" value="F:peptide transmembrane transporter activity"/>
    <property type="evidence" value="ECO:0007669"/>
    <property type="project" value="TreeGrafter"/>
</dbReference>
<dbReference type="PANTHER" id="PTHR30290">
    <property type="entry name" value="PERIPLASMIC BINDING COMPONENT OF ABC TRANSPORTER"/>
    <property type="match status" value="1"/>
</dbReference>
<dbReference type="Proteomes" id="UP000294697">
    <property type="component" value="Unassembled WGS sequence"/>
</dbReference>
<proteinExistence type="inferred from homology"/>